<dbReference type="GO" id="GO:0003677">
    <property type="term" value="F:DNA binding"/>
    <property type="evidence" value="ECO:0007669"/>
    <property type="project" value="UniProtKB-KW"/>
</dbReference>
<dbReference type="RefSeq" id="WP_178266246.1">
    <property type="nucleotide sequence ID" value="NZ_JAPZVM010000009.1"/>
</dbReference>
<protein>
    <submittedName>
        <fullName evidence="2">Winged helix DNA-binding protein</fullName>
    </submittedName>
</protein>
<dbReference type="InterPro" id="IPR000835">
    <property type="entry name" value="HTH_MarR-typ"/>
</dbReference>
<dbReference type="Proteomes" id="UP001141933">
    <property type="component" value="Unassembled WGS sequence"/>
</dbReference>
<dbReference type="InterPro" id="IPR036388">
    <property type="entry name" value="WH-like_DNA-bd_sf"/>
</dbReference>
<keyword evidence="2" id="KW-0238">DNA-binding</keyword>
<gene>
    <name evidence="2" type="ORF">O6P32_10440</name>
</gene>
<dbReference type="PANTHER" id="PTHR33164:SF43">
    <property type="entry name" value="HTH-TYPE TRANSCRIPTIONAL REPRESSOR YETL"/>
    <property type="match status" value="1"/>
</dbReference>
<comment type="caution">
    <text evidence="2">The sequence shown here is derived from an EMBL/GenBank/DDBJ whole genome shotgun (WGS) entry which is preliminary data.</text>
</comment>
<dbReference type="InterPro" id="IPR036390">
    <property type="entry name" value="WH_DNA-bd_sf"/>
</dbReference>
<dbReference type="EMBL" id="JAPZVM010000009">
    <property type="protein sequence ID" value="MCZ8373120.1"/>
    <property type="molecule type" value="Genomic_DNA"/>
</dbReference>
<sequence length="120" mass="13305">MEKIKCICIMRELFTALSDLESRLMDTYGVSLNEAMVLCSIGNERVSAGVVIERTGLSASHASKVLGAAEKKGFLTRVLGEQDKRQMYFTLTEEAKNVLTRIKDHGVEVPDVLLPLFKEA</sequence>
<dbReference type="Gene3D" id="1.10.10.10">
    <property type="entry name" value="Winged helix-like DNA-binding domain superfamily/Winged helix DNA-binding domain"/>
    <property type="match status" value="1"/>
</dbReference>
<dbReference type="SUPFAM" id="SSF46785">
    <property type="entry name" value="Winged helix' DNA-binding domain"/>
    <property type="match status" value="1"/>
</dbReference>
<accession>A0ABT4PJ85</accession>
<evidence type="ECO:0000259" key="1">
    <source>
        <dbReference type="PROSITE" id="PS50995"/>
    </source>
</evidence>
<keyword evidence="3" id="KW-1185">Reference proteome</keyword>
<dbReference type="SMART" id="SM00347">
    <property type="entry name" value="HTH_MARR"/>
    <property type="match status" value="1"/>
</dbReference>
<name>A0ABT4PJ85_9BACT</name>
<organism evidence="2 3">
    <name type="scientific">Phocaeicola acetigenes</name>
    <dbReference type="NCBI Taxonomy" id="3016083"/>
    <lineage>
        <taxon>Bacteria</taxon>
        <taxon>Pseudomonadati</taxon>
        <taxon>Bacteroidota</taxon>
        <taxon>Bacteroidia</taxon>
        <taxon>Bacteroidales</taxon>
        <taxon>Bacteroidaceae</taxon>
        <taxon>Phocaeicola</taxon>
    </lineage>
</organism>
<dbReference type="Pfam" id="PF12802">
    <property type="entry name" value="MarR_2"/>
    <property type="match status" value="1"/>
</dbReference>
<dbReference type="InterPro" id="IPR039422">
    <property type="entry name" value="MarR/SlyA-like"/>
</dbReference>
<evidence type="ECO:0000313" key="3">
    <source>
        <dbReference type="Proteomes" id="UP001141933"/>
    </source>
</evidence>
<dbReference type="PROSITE" id="PS50995">
    <property type="entry name" value="HTH_MARR_2"/>
    <property type="match status" value="1"/>
</dbReference>
<feature type="domain" description="HTH marR-type" evidence="1">
    <location>
        <begin position="1"/>
        <end position="120"/>
    </location>
</feature>
<evidence type="ECO:0000313" key="2">
    <source>
        <dbReference type="EMBL" id="MCZ8373120.1"/>
    </source>
</evidence>
<proteinExistence type="predicted"/>
<reference evidence="2" key="1">
    <citation type="submission" date="2022-12" db="EMBL/GenBank/DDBJ databases">
        <title>Phocaeicola acetigenes sp. nov., isolated feces from a healthy human.</title>
        <authorList>
            <person name="Do H."/>
            <person name="Ha Y.B."/>
            <person name="Kim J.-S."/>
            <person name="Suh M.K."/>
            <person name="Kim H.S."/>
            <person name="Lee J.-S."/>
        </authorList>
    </citation>
    <scope>NUCLEOTIDE SEQUENCE</scope>
    <source>
        <strain evidence="2">KGMB11183</strain>
    </source>
</reference>
<dbReference type="PANTHER" id="PTHR33164">
    <property type="entry name" value="TRANSCRIPTIONAL REGULATOR, MARR FAMILY"/>
    <property type="match status" value="1"/>
</dbReference>